<evidence type="ECO:0000256" key="4">
    <source>
        <dbReference type="ARBA" id="ARBA00012568"/>
    </source>
</evidence>
<evidence type="ECO:0000256" key="1">
    <source>
        <dbReference type="ARBA" id="ARBA00001585"/>
    </source>
</evidence>
<comment type="caution">
    <text evidence="13">The sequence shown here is derived from an EMBL/GenBank/DDBJ whole genome shotgun (WGS) entry which is preliminary data.</text>
</comment>
<dbReference type="PANTHER" id="PTHR43722">
    <property type="entry name" value="PROLINE IMINOPEPTIDASE"/>
    <property type="match status" value="1"/>
</dbReference>
<dbReference type="InterPro" id="IPR002410">
    <property type="entry name" value="Peptidase_S33"/>
</dbReference>
<feature type="signal peptide" evidence="11">
    <location>
        <begin position="1"/>
        <end position="29"/>
    </location>
</feature>
<gene>
    <name evidence="13" type="ORF">ACFO5W_18650</name>
</gene>
<evidence type="ECO:0000256" key="8">
    <source>
        <dbReference type="ARBA" id="ARBA00022670"/>
    </source>
</evidence>
<evidence type="ECO:0000256" key="5">
    <source>
        <dbReference type="ARBA" id="ARBA00021843"/>
    </source>
</evidence>
<evidence type="ECO:0000256" key="9">
    <source>
        <dbReference type="ARBA" id="ARBA00022801"/>
    </source>
</evidence>
<dbReference type="Proteomes" id="UP001595961">
    <property type="component" value="Unassembled WGS sequence"/>
</dbReference>
<evidence type="ECO:0000259" key="12">
    <source>
        <dbReference type="Pfam" id="PF00561"/>
    </source>
</evidence>
<dbReference type="InterPro" id="IPR005944">
    <property type="entry name" value="Pro_iminopeptidase"/>
</dbReference>
<comment type="subcellular location">
    <subcellularLocation>
        <location evidence="2">Cytoplasm</location>
    </subcellularLocation>
</comment>
<accession>A0ABV9C6K1</accession>
<keyword evidence="14" id="KW-1185">Reference proteome</keyword>
<name>A0ABV9C6K1_9GAMM</name>
<dbReference type="GO" id="GO:0016787">
    <property type="term" value="F:hydrolase activity"/>
    <property type="evidence" value="ECO:0007669"/>
    <property type="project" value="UniProtKB-KW"/>
</dbReference>
<evidence type="ECO:0000256" key="7">
    <source>
        <dbReference type="ARBA" id="ARBA00022490"/>
    </source>
</evidence>
<comment type="similarity">
    <text evidence="3">Belongs to the peptidase S33 family.</text>
</comment>
<feature type="domain" description="AB hydrolase-1" evidence="12">
    <location>
        <begin position="93"/>
        <end position="361"/>
    </location>
</feature>
<feature type="chain" id="PRO_5047146130" description="Proline iminopeptidase" evidence="11">
    <location>
        <begin position="30"/>
        <end position="396"/>
    </location>
</feature>
<dbReference type="EMBL" id="JBHSGA010000020">
    <property type="protein sequence ID" value="MFC4528671.1"/>
    <property type="molecule type" value="Genomic_DNA"/>
</dbReference>
<evidence type="ECO:0000256" key="2">
    <source>
        <dbReference type="ARBA" id="ARBA00004496"/>
    </source>
</evidence>
<keyword evidence="9 13" id="KW-0378">Hydrolase</keyword>
<comment type="catalytic activity">
    <reaction evidence="1">
        <text>Release of N-terminal proline from a peptide.</text>
        <dbReference type="EC" id="3.4.11.5"/>
    </reaction>
</comment>
<dbReference type="EC" id="3.4.11.5" evidence="4"/>
<evidence type="ECO:0000313" key="13">
    <source>
        <dbReference type="EMBL" id="MFC4528671.1"/>
    </source>
</evidence>
<keyword evidence="6" id="KW-0031">Aminopeptidase</keyword>
<keyword evidence="8" id="KW-0645">Protease</keyword>
<dbReference type="SUPFAM" id="SSF53474">
    <property type="entry name" value="alpha/beta-Hydrolases"/>
    <property type="match status" value="1"/>
</dbReference>
<proteinExistence type="inferred from homology"/>
<evidence type="ECO:0000256" key="6">
    <source>
        <dbReference type="ARBA" id="ARBA00022438"/>
    </source>
</evidence>
<evidence type="ECO:0000256" key="10">
    <source>
        <dbReference type="ARBA" id="ARBA00029605"/>
    </source>
</evidence>
<dbReference type="PANTHER" id="PTHR43722:SF1">
    <property type="entry name" value="PROLINE IMINOPEPTIDASE"/>
    <property type="match status" value="1"/>
</dbReference>
<dbReference type="InterPro" id="IPR029058">
    <property type="entry name" value="AB_hydrolase_fold"/>
</dbReference>
<keyword evidence="11" id="KW-0732">Signal</keyword>
<dbReference type="InterPro" id="IPR000073">
    <property type="entry name" value="AB_hydrolase_1"/>
</dbReference>
<organism evidence="13 14">
    <name type="scientific">Dyella halodurans</name>
    <dbReference type="NCBI Taxonomy" id="1920171"/>
    <lineage>
        <taxon>Bacteria</taxon>
        <taxon>Pseudomonadati</taxon>
        <taxon>Pseudomonadota</taxon>
        <taxon>Gammaproteobacteria</taxon>
        <taxon>Lysobacterales</taxon>
        <taxon>Rhodanobacteraceae</taxon>
        <taxon>Dyella</taxon>
    </lineage>
</organism>
<protein>
    <recommendedName>
        <fullName evidence="5">Proline iminopeptidase</fullName>
        <ecNumber evidence="4">3.4.11.5</ecNumber>
    </recommendedName>
    <alternativeName>
        <fullName evidence="10">Prolyl aminopeptidase</fullName>
    </alternativeName>
</protein>
<evidence type="ECO:0000256" key="11">
    <source>
        <dbReference type="SAM" id="SignalP"/>
    </source>
</evidence>
<dbReference type="Pfam" id="PF00561">
    <property type="entry name" value="Abhydrolase_1"/>
    <property type="match status" value="1"/>
</dbReference>
<sequence>MAKFRNAVFFALTLVAGTAAVDASSEAIAAEVAHDAAAPVQAKTLMMSRDEVTRILDSNRKIVSPQGIDERIKLHIGGIDQWVTIRGKDRRNPILLFLHGGPASTAMPEAYTFQTPWEDYFTVVQWDQRGAGKTYRANSEEAMAPGMTVEGQVNDAAELVQYLRQHYGKEKIFLLGHSWGSVLGVHLAQQHPDWFYAYISVGQVVNGRRNEEVGYAFALQQAKAQGNEEAVRELQALAPYPGTKLTLDRVGMRSKWEMYYGGLAYGRKDYQFEDDVEKLSPDYSQQDLDAIGKGSLFSLDHLLPSLLAVDFDHTTHFECPVIVYVGQHDYTTAHELAEQWFEHIQAPSKRLVSFADSAHMMMQEQSGRFLVHLVNDALPLAQKSGDAAPAEVVRDR</sequence>
<reference evidence="14" key="1">
    <citation type="journal article" date="2019" name="Int. J. Syst. Evol. Microbiol.">
        <title>The Global Catalogue of Microorganisms (GCM) 10K type strain sequencing project: providing services to taxonomists for standard genome sequencing and annotation.</title>
        <authorList>
            <consortium name="The Broad Institute Genomics Platform"/>
            <consortium name="The Broad Institute Genome Sequencing Center for Infectious Disease"/>
            <person name="Wu L."/>
            <person name="Ma J."/>
        </authorList>
    </citation>
    <scope>NUCLEOTIDE SEQUENCE [LARGE SCALE GENOMIC DNA]</scope>
    <source>
        <strain evidence="14">CCM 4481</strain>
    </source>
</reference>
<dbReference type="PRINTS" id="PR00793">
    <property type="entry name" value="PROAMNOPTASE"/>
</dbReference>
<dbReference type="RefSeq" id="WP_266147979.1">
    <property type="nucleotide sequence ID" value="NZ_CP064028.1"/>
</dbReference>
<evidence type="ECO:0000313" key="14">
    <source>
        <dbReference type="Proteomes" id="UP001595961"/>
    </source>
</evidence>
<keyword evidence="7" id="KW-0963">Cytoplasm</keyword>
<evidence type="ECO:0000256" key="3">
    <source>
        <dbReference type="ARBA" id="ARBA00010088"/>
    </source>
</evidence>
<dbReference type="Gene3D" id="3.40.50.1820">
    <property type="entry name" value="alpha/beta hydrolase"/>
    <property type="match status" value="1"/>
</dbReference>